<reference evidence="2" key="1">
    <citation type="submission" date="2020-12" db="EMBL/GenBank/DDBJ databases">
        <title>Metabolic potential, ecology and presence of endohyphal bacteria is reflected in genomic diversity of Mucoromycotina.</title>
        <authorList>
            <person name="Muszewska A."/>
            <person name="Okrasinska A."/>
            <person name="Steczkiewicz K."/>
            <person name="Drgas O."/>
            <person name="Orlowska M."/>
            <person name="Perlinska-Lenart U."/>
            <person name="Aleksandrzak-Piekarczyk T."/>
            <person name="Szatraj K."/>
            <person name="Zielenkiewicz U."/>
            <person name="Pilsyk S."/>
            <person name="Malc E."/>
            <person name="Mieczkowski P."/>
            <person name="Kruszewska J.S."/>
            <person name="Biernat P."/>
            <person name="Pawlowska J."/>
        </authorList>
    </citation>
    <scope>NUCLEOTIDE SEQUENCE</scope>
    <source>
        <strain evidence="2">WA0000067209</strain>
    </source>
</reference>
<dbReference type="OrthoDB" id="2257429at2759"/>
<sequence length="104" mass="11783">CLTWRRQNKILLYQKKTFTSSIMSDSKQTERKINANIDSFSAEAQQEVTRLRKEIDDLRIRARPKVQEAENFLSSPQVSGFIGGFVAATAVILGYAKYNGGIRL</sequence>
<keyword evidence="1" id="KW-1133">Transmembrane helix</keyword>
<evidence type="ECO:0000313" key="3">
    <source>
        <dbReference type="Proteomes" id="UP000654370"/>
    </source>
</evidence>
<accession>A0A8H7PLL1</accession>
<comment type="caution">
    <text evidence="2">The sequence shown here is derived from an EMBL/GenBank/DDBJ whole genome shotgun (WGS) entry which is preliminary data.</text>
</comment>
<dbReference type="EMBL" id="JAEPQZ010000010">
    <property type="protein sequence ID" value="KAG2176156.1"/>
    <property type="molecule type" value="Genomic_DNA"/>
</dbReference>
<feature type="non-terminal residue" evidence="2">
    <location>
        <position position="104"/>
    </location>
</feature>
<dbReference type="Proteomes" id="UP000654370">
    <property type="component" value="Unassembled WGS sequence"/>
</dbReference>
<dbReference type="AlphaFoldDB" id="A0A8H7PLL1"/>
<protein>
    <submittedName>
        <fullName evidence="2">Uncharacterized protein</fullName>
    </submittedName>
</protein>
<keyword evidence="3" id="KW-1185">Reference proteome</keyword>
<keyword evidence="1" id="KW-0812">Transmembrane</keyword>
<name>A0A8H7PLL1_MORIS</name>
<evidence type="ECO:0000313" key="2">
    <source>
        <dbReference type="EMBL" id="KAG2176156.1"/>
    </source>
</evidence>
<proteinExistence type="predicted"/>
<feature type="transmembrane region" description="Helical" evidence="1">
    <location>
        <begin position="78"/>
        <end position="96"/>
    </location>
</feature>
<keyword evidence="1" id="KW-0472">Membrane</keyword>
<gene>
    <name evidence="2" type="ORF">INT43_005389</name>
</gene>
<organism evidence="2 3">
    <name type="scientific">Mortierella isabellina</name>
    <name type="common">Filamentous fungus</name>
    <name type="synonym">Umbelopsis isabellina</name>
    <dbReference type="NCBI Taxonomy" id="91625"/>
    <lineage>
        <taxon>Eukaryota</taxon>
        <taxon>Fungi</taxon>
        <taxon>Fungi incertae sedis</taxon>
        <taxon>Mucoromycota</taxon>
        <taxon>Mucoromycotina</taxon>
        <taxon>Umbelopsidomycetes</taxon>
        <taxon>Umbelopsidales</taxon>
        <taxon>Umbelopsidaceae</taxon>
        <taxon>Umbelopsis</taxon>
    </lineage>
</organism>
<evidence type="ECO:0000256" key="1">
    <source>
        <dbReference type="SAM" id="Phobius"/>
    </source>
</evidence>